<keyword evidence="5" id="KW-1185">Reference proteome</keyword>
<name>C6Q2I2_9CLOT</name>
<dbReference type="Pfam" id="PF07355">
    <property type="entry name" value="GRDB"/>
    <property type="match status" value="1"/>
</dbReference>
<protein>
    <submittedName>
        <fullName evidence="4">Selenoprotein B, glycine/betaine/sarcosine/D-proline reductase family</fullName>
    </submittedName>
</protein>
<sequence>MKKAILYLNQFFGQIGGEDKADFQPEIREGLVGPA</sequence>
<evidence type="ECO:0000256" key="2">
    <source>
        <dbReference type="ARBA" id="ARBA00023002"/>
    </source>
</evidence>
<accession>C6Q2I2</accession>
<keyword evidence="2" id="KW-0560">Oxidoreductase</keyword>
<evidence type="ECO:0000313" key="5">
    <source>
        <dbReference type="Proteomes" id="UP000004198"/>
    </source>
</evidence>
<proteinExistence type="predicted"/>
<feature type="non-terminal residue" evidence="4">
    <location>
        <position position="35"/>
    </location>
</feature>
<dbReference type="Proteomes" id="UP000004198">
    <property type="component" value="Unassembled WGS sequence"/>
</dbReference>
<dbReference type="EMBL" id="ACVI01000180">
    <property type="protein sequence ID" value="EET84295.1"/>
    <property type="molecule type" value="Genomic_DNA"/>
</dbReference>
<evidence type="ECO:0000313" key="3">
    <source>
        <dbReference type="EMBL" id="EET84125.1"/>
    </source>
</evidence>
<dbReference type="EMBL" id="ACVI01000223">
    <property type="protein sequence ID" value="EET84125.1"/>
    <property type="molecule type" value="Genomic_DNA"/>
</dbReference>
<dbReference type="GO" id="GO:0050485">
    <property type="term" value="F:oxidoreductase activity, acting on X-H and Y-H to form an X-Y bond, with a disulfide as acceptor"/>
    <property type="evidence" value="ECO:0007669"/>
    <property type="project" value="InterPro"/>
</dbReference>
<dbReference type="OrthoDB" id="9764267at2"/>
<evidence type="ECO:0000313" key="4">
    <source>
        <dbReference type="EMBL" id="EET84295.1"/>
    </source>
</evidence>
<reference evidence="4 5" key="1">
    <citation type="submission" date="2009-06" db="EMBL/GenBank/DDBJ databases">
        <title>The draft genome of Clostridium carboxidivorans P7.</title>
        <authorList>
            <consortium name="US DOE Joint Genome Institute (JGI-PGF)"/>
            <person name="Lucas S."/>
            <person name="Copeland A."/>
            <person name="Lapidus A."/>
            <person name="Glavina del Rio T."/>
            <person name="Tice H."/>
            <person name="Bruce D."/>
            <person name="Goodwin L."/>
            <person name="Pitluck S."/>
            <person name="Larimer F."/>
            <person name="Land M.L."/>
            <person name="Hauser L."/>
            <person name="Hemme C.L."/>
        </authorList>
    </citation>
    <scope>NUCLEOTIDE SEQUENCE [LARGE SCALE GENOMIC DNA]</scope>
    <source>
        <strain evidence="4 5">P7</strain>
    </source>
</reference>
<gene>
    <name evidence="4" type="ORF">CcarbDRAFT_5250</name>
    <name evidence="3" type="ORF">CcarbDRAFT_5423</name>
</gene>
<keyword evidence="1" id="KW-0712">Selenocysteine</keyword>
<dbReference type="InterPro" id="IPR010187">
    <property type="entry name" value="Various_sel_PB"/>
</dbReference>
<organism evidence="4 5">
    <name type="scientific">Clostridium carboxidivorans P7</name>
    <dbReference type="NCBI Taxonomy" id="536227"/>
    <lineage>
        <taxon>Bacteria</taxon>
        <taxon>Bacillati</taxon>
        <taxon>Bacillota</taxon>
        <taxon>Clostridia</taxon>
        <taxon>Eubacteriales</taxon>
        <taxon>Clostridiaceae</taxon>
        <taxon>Clostridium</taxon>
    </lineage>
</organism>
<dbReference type="RefSeq" id="WP_007064133.1">
    <property type="nucleotide sequence ID" value="NZ_ACVI01000180.1"/>
</dbReference>
<dbReference type="AlphaFoldDB" id="C6Q2I2"/>
<evidence type="ECO:0000256" key="1">
    <source>
        <dbReference type="ARBA" id="ARBA00022933"/>
    </source>
</evidence>
<comment type="caution">
    <text evidence="4">The sequence shown here is derived from an EMBL/GenBank/DDBJ whole genome shotgun (WGS) entry which is preliminary data.</text>
</comment>